<keyword evidence="7" id="KW-0560">Oxidoreductase</keyword>
<dbReference type="PROSITE" id="PS51007">
    <property type="entry name" value="CYTC"/>
    <property type="match status" value="2"/>
</dbReference>
<proteinExistence type="predicted"/>
<dbReference type="SUPFAM" id="SSF46626">
    <property type="entry name" value="Cytochrome c"/>
    <property type="match status" value="2"/>
</dbReference>
<feature type="domain" description="Cytochrome c" evidence="6">
    <location>
        <begin position="53"/>
        <end position="140"/>
    </location>
</feature>
<dbReference type="GO" id="GO:0005506">
    <property type="term" value="F:iron ion binding"/>
    <property type="evidence" value="ECO:0007669"/>
    <property type="project" value="InterPro"/>
</dbReference>
<dbReference type="GO" id="GO:0009055">
    <property type="term" value="F:electron transfer activity"/>
    <property type="evidence" value="ECO:0007669"/>
    <property type="project" value="InterPro"/>
</dbReference>
<keyword evidence="3" id="KW-0479">Metal-binding</keyword>
<dbReference type="GO" id="GO:0020037">
    <property type="term" value="F:heme binding"/>
    <property type="evidence" value="ECO:0007669"/>
    <property type="project" value="InterPro"/>
</dbReference>
<keyword evidence="1" id="KW-0813">Transport</keyword>
<keyword evidence="5" id="KW-0408">Iron</keyword>
<dbReference type="AlphaFoldDB" id="A0A3B1BHB0"/>
<dbReference type="PANTHER" id="PTHR33751:SF1">
    <property type="entry name" value="CBB3-TYPE CYTOCHROME C OXIDASE SUBUNIT FIXP"/>
    <property type="match status" value="1"/>
</dbReference>
<feature type="domain" description="Cytochrome c" evidence="6">
    <location>
        <begin position="222"/>
        <end position="310"/>
    </location>
</feature>
<dbReference type="InterPro" id="IPR009056">
    <property type="entry name" value="Cyt_c-like_dom"/>
</dbReference>
<dbReference type="InterPro" id="IPR036909">
    <property type="entry name" value="Cyt_c-like_dom_sf"/>
</dbReference>
<dbReference type="InterPro" id="IPR008168">
    <property type="entry name" value="Cyt_C_IC"/>
</dbReference>
<keyword evidence="2" id="KW-0349">Heme</keyword>
<dbReference type="Pfam" id="PF13442">
    <property type="entry name" value="Cytochrome_CBB3"/>
    <property type="match status" value="2"/>
</dbReference>
<sequence>MRVDRLKTGIASILSVFLLSGFPPNANAQASVETPAWEKLKDTPQAITARDKEKHEKGRAIFNFYCYYCHGYSGNAMTLAATFLSPKPRDFANTRFSNLPRKRMLDAVKNGRPGTAMASFKKTLKDEQIETVVDFIRREFMLLKARNTWYHTAENGWENHERYSAAFPFATWEIKLDTPDEELTDEQRAGKKLFLESCISCHDRANVSKDGPVWQKTSGLNEEERIGETLFQENCAFCHAKDGTGRNWIGAFLKPHPRNLVEDPVMKSMTKKKLKHVIKNGLPNSSMPAWKSVLTENEIDAVISYISKVFHPIKEG</sequence>
<reference evidence="7" key="1">
    <citation type="submission" date="2018-06" db="EMBL/GenBank/DDBJ databases">
        <authorList>
            <person name="Zhirakovskaya E."/>
        </authorList>
    </citation>
    <scope>NUCLEOTIDE SEQUENCE</scope>
</reference>
<organism evidence="7">
    <name type="scientific">hydrothermal vent metagenome</name>
    <dbReference type="NCBI Taxonomy" id="652676"/>
    <lineage>
        <taxon>unclassified sequences</taxon>
        <taxon>metagenomes</taxon>
        <taxon>ecological metagenomes</taxon>
    </lineage>
</organism>
<evidence type="ECO:0000256" key="4">
    <source>
        <dbReference type="ARBA" id="ARBA00022982"/>
    </source>
</evidence>
<dbReference type="GO" id="GO:0016491">
    <property type="term" value="F:oxidoreductase activity"/>
    <property type="evidence" value="ECO:0007669"/>
    <property type="project" value="UniProtKB-KW"/>
</dbReference>
<dbReference type="Gene3D" id="1.10.760.10">
    <property type="entry name" value="Cytochrome c-like domain"/>
    <property type="match status" value="2"/>
</dbReference>
<protein>
    <submittedName>
        <fullName evidence="7">Cytochrome c oxidase subunit CcoO</fullName>
        <ecNumber evidence="7">1.9.3.1</ecNumber>
    </submittedName>
</protein>
<evidence type="ECO:0000259" key="6">
    <source>
        <dbReference type="PROSITE" id="PS51007"/>
    </source>
</evidence>
<dbReference type="EC" id="1.9.3.1" evidence="7"/>
<keyword evidence="4" id="KW-0249">Electron transport</keyword>
<dbReference type="PANTHER" id="PTHR33751">
    <property type="entry name" value="CBB3-TYPE CYTOCHROME C OXIDASE SUBUNIT FIXP"/>
    <property type="match status" value="1"/>
</dbReference>
<evidence type="ECO:0000256" key="2">
    <source>
        <dbReference type="ARBA" id="ARBA00022617"/>
    </source>
</evidence>
<evidence type="ECO:0000256" key="3">
    <source>
        <dbReference type="ARBA" id="ARBA00022723"/>
    </source>
</evidence>
<accession>A0A3B1BHB0</accession>
<evidence type="ECO:0000313" key="7">
    <source>
        <dbReference type="EMBL" id="VAX15492.1"/>
    </source>
</evidence>
<dbReference type="PRINTS" id="PR00605">
    <property type="entry name" value="CYTCHROMECIC"/>
</dbReference>
<dbReference type="EMBL" id="UOGC01000010">
    <property type="protein sequence ID" value="VAX15492.1"/>
    <property type="molecule type" value="Genomic_DNA"/>
</dbReference>
<gene>
    <name evidence="7" type="ORF">MNBD_NITROSPINAE01-759</name>
</gene>
<evidence type="ECO:0000256" key="5">
    <source>
        <dbReference type="ARBA" id="ARBA00023004"/>
    </source>
</evidence>
<dbReference type="InterPro" id="IPR050597">
    <property type="entry name" value="Cytochrome_c_Oxidase_Subunit"/>
</dbReference>
<name>A0A3B1BHB0_9ZZZZ</name>
<evidence type="ECO:0000256" key="1">
    <source>
        <dbReference type="ARBA" id="ARBA00022448"/>
    </source>
</evidence>